<proteinExistence type="inferred from homology"/>
<evidence type="ECO:0000256" key="5">
    <source>
        <dbReference type="ARBA" id="ARBA00023136"/>
    </source>
</evidence>
<comment type="similarity">
    <text evidence="6">Belongs to the ABC-4 integral membrane protein family.</text>
</comment>
<feature type="domain" description="MacB-like periplasmic core" evidence="9">
    <location>
        <begin position="21"/>
        <end position="227"/>
    </location>
</feature>
<dbReference type="InterPro" id="IPR003838">
    <property type="entry name" value="ABC3_permease_C"/>
</dbReference>
<evidence type="ECO:0000256" key="3">
    <source>
        <dbReference type="ARBA" id="ARBA00022692"/>
    </source>
</evidence>
<evidence type="ECO:0000256" key="1">
    <source>
        <dbReference type="ARBA" id="ARBA00004651"/>
    </source>
</evidence>
<evidence type="ECO:0000256" key="2">
    <source>
        <dbReference type="ARBA" id="ARBA00022475"/>
    </source>
</evidence>
<feature type="transmembrane region" description="Helical" evidence="7">
    <location>
        <begin position="350"/>
        <end position="369"/>
    </location>
</feature>
<evidence type="ECO:0000259" key="9">
    <source>
        <dbReference type="Pfam" id="PF12704"/>
    </source>
</evidence>
<gene>
    <name evidence="10" type="ORF">IMF26_05565</name>
</gene>
<dbReference type="Pfam" id="PF02687">
    <property type="entry name" value="FtsX"/>
    <property type="match status" value="1"/>
</dbReference>
<feature type="domain" description="ABC3 transporter permease C-terminal" evidence="8">
    <location>
        <begin position="267"/>
        <end position="379"/>
    </location>
</feature>
<dbReference type="KEGG" id="fcz:IMF26_05565"/>
<keyword evidence="4 7" id="KW-1133">Transmembrane helix</keyword>
<feature type="transmembrane region" description="Helical" evidence="7">
    <location>
        <begin position="308"/>
        <end position="330"/>
    </location>
</feature>
<evidence type="ECO:0000256" key="7">
    <source>
        <dbReference type="SAM" id="Phobius"/>
    </source>
</evidence>
<keyword evidence="3 7" id="KW-0812">Transmembrane</keyword>
<organism evidence="10">
    <name type="scientific">Candidatus Fermentithermobacillus carboniphilus</name>
    <dbReference type="NCBI Taxonomy" id="3085328"/>
    <lineage>
        <taxon>Bacteria</taxon>
        <taxon>Bacillati</taxon>
        <taxon>Bacillota</taxon>
        <taxon>Candidatus Fermentithermobacillia</taxon>
        <taxon>Candidatus Fermentithermobacillales</taxon>
        <taxon>Candidatus Fermentithermobacillaceae</taxon>
        <taxon>Candidatus Fermentithermobacillus</taxon>
    </lineage>
</organism>
<sequence>MRLSDLLAMSLRGLTANKLRSALTMLGVIIGVASVIALVSIGEGARKEVVNNFESIGTNILKLYMQRWDARLTLDQVSALKERVPDMEMIMPQVGWGARVTYEGKVRYAPVLGVTEIFPKIRNHDLYAGRFFTAVEVEIGRPVAVVGWQVAQDLFAGRNPVGKVIYLNQEPFEIIGVLEEKGENLGEGVDRNIFVPITVAQKRRGTNKVDVVYMKARNRDTVPVVQVTVQRIFDSRYGENSVLVWTQQAMLEQLQQSTRTMTLMLGAIAGVSLLVGGIGVMNIMLVAVTERTREIGLRMALGAKRSQVLAQFLIESALMCSLGGIAGVFAGLGSSGLVARLGPKTSISPVSVVIAFAFAVLVGFVFGVYPAARAARLEPVEALRTE</sequence>
<protein>
    <submittedName>
        <fullName evidence="10">ABC transporter permease</fullName>
    </submittedName>
</protein>
<dbReference type="InterPro" id="IPR050250">
    <property type="entry name" value="Macrolide_Exporter_MacB"/>
</dbReference>
<evidence type="ECO:0000256" key="6">
    <source>
        <dbReference type="ARBA" id="ARBA00038076"/>
    </source>
</evidence>
<dbReference type="GO" id="GO:0005886">
    <property type="term" value="C:plasma membrane"/>
    <property type="evidence" value="ECO:0007669"/>
    <property type="project" value="UniProtKB-SubCell"/>
</dbReference>
<reference evidence="10" key="2">
    <citation type="journal article" date="2023" name="Biology">
        <title>Prokaryotic Life Associated with Coal-Fire Gas Vents Revealed by Metagenomics.</title>
        <authorList>
            <person name="Kadnikov V.V."/>
            <person name="Mardanov A.V."/>
            <person name="Beletsky A.V."/>
            <person name="Karnachuk O.V."/>
            <person name="Ravin N.V."/>
        </authorList>
    </citation>
    <scope>NUCLEOTIDE SEQUENCE</scope>
    <source>
        <strain evidence="10">Bu02</strain>
    </source>
</reference>
<dbReference type="InterPro" id="IPR025857">
    <property type="entry name" value="MacB_PCD"/>
</dbReference>
<accession>A0AAT9L9B7</accession>
<dbReference type="EMBL" id="CP062796">
    <property type="protein sequence ID" value="QUL97600.1"/>
    <property type="molecule type" value="Genomic_DNA"/>
</dbReference>
<evidence type="ECO:0000256" key="4">
    <source>
        <dbReference type="ARBA" id="ARBA00022989"/>
    </source>
</evidence>
<name>A0AAT9L9B7_9FIRM</name>
<feature type="transmembrane region" description="Helical" evidence="7">
    <location>
        <begin position="263"/>
        <end position="288"/>
    </location>
</feature>
<reference evidence="10" key="1">
    <citation type="submission" date="2020-10" db="EMBL/GenBank/DDBJ databases">
        <authorList>
            <person name="Kadnikov V."/>
            <person name="Beletsky A.V."/>
            <person name="Mardanov A.V."/>
            <person name="Karnachuk O.V."/>
            <person name="Ravin N.V."/>
        </authorList>
    </citation>
    <scope>NUCLEOTIDE SEQUENCE</scope>
    <source>
        <strain evidence="10">Bu02</strain>
    </source>
</reference>
<dbReference type="GO" id="GO:0022857">
    <property type="term" value="F:transmembrane transporter activity"/>
    <property type="evidence" value="ECO:0007669"/>
    <property type="project" value="TreeGrafter"/>
</dbReference>
<dbReference type="PANTHER" id="PTHR30572:SF4">
    <property type="entry name" value="ABC TRANSPORTER PERMEASE YTRF"/>
    <property type="match status" value="1"/>
</dbReference>
<comment type="subcellular location">
    <subcellularLocation>
        <location evidence="1">Cell membrane</location>
        <topology evidence="1">Multi-pass membrane protein</topology>
    </subcellularLocation>
</comment>
<evidence type="ECO:0000259" key="8">
    <source>
        <dbReference type="Pfam" id="PF02687"/>
    </source>
</evidence>
<dbReference type="AlphaFoldDB" id="A0AAT9L9B7"/>
<keyword evidence="2" id="KW-1003">Cell membrane</keyword>
<keyword evidence="5 7" id="KW-0472">Membrane</keyword>
<feature type="transmembrane region" description="Helical" evidence="7">
    <location>
        <begin position="21"/>
        <end position="42"/>
    </location>
</feature>
<dbReference type="Pfam" id="PF12704">
    <property type="entry name" value="MacB_PCD"/>
    <property type="match status" value="1"/>
</dbReference>
<dbReference type="PANTHER" id="PTHR30572">
    <property type="entry name" value="MEMBRANE COMPONENT OF TRANSPORTER-RELATED"/>
    <property type="match status" value="1"/>
</dbReference>
<evidence type="ECO:0000313" key="10">
    <source>
        <dbReference type="EMBL" id="QUL97600.1"/>
    </source>
</evidence>